<evidence type="ECO:0000313" key="2">
    <source>
        <dbReference type="Proteomes" id="UP000218231"/>
    </source>
</evidence>
<dbReference type="OrthoDB" id="9974421at2759"/>
<comment type="caution">
    <text evidence="1">The sequence shown here is derived from an EMBL/GenBank/DDBJ whole genome shotgun (WGS) entry which is preliminary data.</text>
</comment>
<accession>A0A2A2K405</accession>
<dbReference type="EMBL" id="LIAE01009702">
    <property type="protein sequence ID" value="PAV68736.1"/>
    <property type="molecule type" value="Genomic_DNA"/>
</dbReference>
<dbReference type="InterPro" id="IPR029058">
    <property type="entry name" value="AB_hydrolase_fold"/>
</dbReference>
<protein>
    <submittedName>
        <fullName evidence="1">Uncharacterized protein</fullName>
    </submittedName>
</protein>
<dbReference type="SUPFAM" id="SSF53474">
    <property type="entry name" value="alpha/beta-Hydrolases"/>
    <property type="match status" value="1"/>
</dbReference>
<keyword evidence="2" id="KW-1185">Reference proteome</keyword>
<organism evidence="1 2">
    <name type="scientific">Diploscapter pachys</name>
    <dbReference type="NCBI Taxonomy" id="2018661"/>
    <lineage>
        <taxon>Eukaryota</taxon>
        <taxon>Metazoa</taxon>
        <taxon>Ecdysozoa</taxon>
        <taxon>Nematoda</taxon>
        <taxon>Chromadorea</taxon>
        <taxon>Rhabditida</taxon>
        <taxon>Rhabditina</taxon>
        <taxon>Rhabditomorpha</taxon>
        <taxon>Rhabditoidea</taxon>
        <taxon>Rhabditidae</taxon>
        <taxon>Diploscapter</taxon>
    </lineage>
</organism>
<dbReference type="AlphaFoldDB" id="A0A2A2K405"/>
<reference evidence="1 2" key="1">
    <citation type="journal article" date="2017" name="Curr. Biol.">
        <title>Genome architecture and evolution of a unichromosomal asexual nematode.</title>
        <authorList>
            <person name="Fradin H."/>
            <person name="Zegar C."/>
            <person name="Gutwein M."/>
            <person name="Lucas J."/>
            <person name="Kovtun M."/>
            <person name="Corcoran D."/>
            <person name="Baugh L.R."/>
            <person name="Kiontke K."/>
            <person name="Gunsalus K."/>
            <person name="Fitch D.H."/>
            <person name="Piano F."/>
        </authorList>
    </citation>
    <scope>NUCLEOTIDE SEQUENCE [LARGE SCALE GENOMIC DNA]</scope>
    <source>
        <strain evidence="1">PF1309</strain>
    </source>
</reference>
<proteinExistence type="predicted"/>
<dbReference type="Proteomes" id="UP000218231">
    <property type="component" value="Unassembled WGS sequence"/>
</dbReference>
<sequence>MGREPKGVCLGGSSLKFFGTNDPLPPESRPNWDTKADTWEKIHYTFVLLTAIRLTSPPVYNLSNINTPTFLYWSKDDVLADTQDIRETIFNQMNKTIAGSFEMPHYTHLDFVFGLPATDDIYKPIISRISVDVLRRKKLKHHLHLSEIEN</sequence>
<dbReference type="STRING" id="2018661.A0A2A2K405"/>
<gene>
    <name evidence="1" type="ORF">WR25_15153</name>
</gene>
<dbReference type="Gene3D" id="3.40.50.1820">
    <property type="entry name" value="alpha/beta hydrolase"/>
    <property type="match status" value="1"/>
</dbReference>
<dbReference type="PANTHER" id="PTHR11005">
    <property type="entry name" value="LYSOSOMAL ACID LIPASE-RELATED"/>
    <property type="match status" value="1"/>
</dbReference>
<evidence type="ECO:0000313" key="1">
    <source>
        <dbReference type="EMBL" id="PAV68736.1"/>
    </source>
</evidence>
<name>A0A2A2K405_9BILA</name>